<dbReference type="EMBL" id="CP042997">
    <property type="protein sequence ID" value="QEH35960.1"/>
    <property type="molecule type" value="Genomic_DNA"/>
</dbReference>
<dbReference type="PRINTS" id="PR00412">
    <property type="entry name" value="EPOXHYDRLASE"/>
</dbReference>
<dbReference type="SUPFAM" id="SSF53474">
    <property type="entry name" value="alpha/beta-Hydrolases"/>
    <property type="match status" value="1"/>
</dbReference>
<keyword evidence="4" id="KW-1185">Reference proteome</keyword>
<dbReference type="InterPro" id="IPR000073">
    <property type="entry name" value="AB_hydrolase_1"/>
</dbReference>
<evidence type="ECO:0000259" key="2">
    <source>
        <dbReference type="Pfam" id="PF00561"/>
    </source>
</evidence>
<reference evidence="3 4" key="1">
    <citation type="submission" date="2019-08" db="EMBL/GenBank/DDBJ databases">
        <title>Deep-cultivation of Planctomycetes and their phenomic and genomic characterization uncovers novel biology.</title>
        <authorList>
            <person name="Wiegand S."/>
            <person name="Jogler M."/>
            <person name="Boedeker C."/>
            <person name="Pinto D."/>
            <person name="Vollmers J."/>
            <person name="Rivas-Marin E."/>
            <person name="Kohn T."/>
            <person name="Peeters S.H."/>
            <person name="Heuer A."/>
            <person name="Rast P."/>
            <person name="Oberbeckmann S."/>
            <person name="Bunk B."/>
            <person name="Jeske O."/>
            <person name="Meyerdierks A."/>
            <person name="Storesund J.E."/>
            <person name="Kallscheuer N."/>
            <person name="Luecker S."/>
            <person name="Lage O.M."/>
            <person name="Pohl T."/>
            <person name="Merkel B.J."/>
            <person name="Hornburger P."/>
            <person name="Mueller R.-W."/>
            <person name="Bruemmer F."/>
            <person name="Labrenz M."/>
            <person name="Spormann A.M."/>
            <person name="Op den Camp H."/>
            <person name="Overmann J."/>
            <person name="Amann R."/>
            <person name="Jetten M.S.M."/>
            <person name="Mascher T."/>
            <person name="Medema M.H."/>
            <person name="Devos D.P."/>
            <person name="Kaster A.-K."/>
            <person name="Ovreas L."/>
            <person name="Rohde M."/>
            <person name="Galperin M.Y."/>
            <person name="Jogler C."/>
        </authorList>
    </citation>
    <scope>NUCLEOTIDE SEQUENCE [LARGE SCALE GENOMIC DNA]</scope>
    <source>
        <strain evidence="3 4">OJF2</strain>
    </source>
</reference>
<dbReference type="InterPro" id="IPR029058">
    <property type="entry name" value="AB_hydrolase_fold"/>
</dbReference>
<keyword evidence="1 3" id="KW-0378">Hydrolase</keyword>
<dbReference type="RefSeq" id="WP_148595696.1">
    <property type="nucleotide sequence ID" value="NZ_CP042997.1"/>
</dbReference>
<name>A0A5B9W7R3_9BACT</name>
<dbReference type="OrthoDB" id="9773293at2"/>
<feature type="domain" description="AB hydrolase-1" evidence="2">
    <location>
        <begin position="31"/>
        <end position="277"/>
    </location>
</feature>
<evidence type="ECO:0000313" key="4">
    <source>
        <dbReference type="Proteomes" id="UP000324233"/>
    </source>
</evidence>
<dbReference type="Gene3D" id="3.40.50.1820">
    <property type="entry name" value="alpha/beta hydrolase"/>
    <property type="match status" value="1"/>
</dbReference>
<organism evidence="3 4">
    <name type="scientific">Aquisphaera giovannonii</name>
    <dbReference type="NCBI Taxonomy" id="406548"/>
    <lineage>
        <taxon>Bacteria</taxon>
        <taxon>Pseudomonadati</taxon>
        <taxon>Planctomycetota</taxon>
        <taxon>Planctomycetia</taxon>
        <taxon>Isosphaerales</taxon>
        <taxon>Isosphaeraceae</taxon>
        <taxon>Aquisphaera</taxon>
    </lineage>
</organism>
<proteinExistence type="predicted"/>
<dbReference type="Pfam" id="PF00561">
    <property type="entry name" value="Abhydrolase_1"/>
    <property type="match status" value="1"/>
</dbReference>
<protein>
    <submittedName>
        <fullName evidence="3">Soluble epoxide hydrolase</fullName>
        <ecNumber evidence="3">3.3.2.10</ecNumber>
    </submittedName>
</protein>
<dbReference type="GO" id="GO:0004301">
    <property type="term" value="F:epoxide hydrolase activity"/>
    <property type="evidence" value="ECO:0007669"/>
    <property type="project" value="UniProtKB-EC"/>
</dbReference>
<accession>A0A5B9W7R3</accession>
<sequence length="296" mass="33039">MGIDESELRDANYAANGIRIHAAEAGPPAGPAVILLHGFPEFWYGWRHQIGPLAAAGFRVIAPDQRGYNTSDKPGRVADYALDVLAADVVGLIEAAGLERASLVGHDWGGLVAWWVAARHPERVERLAILNAPHPAAYRRVLRSSPKQWLKSWYVAFFQVPKLPEALSRLRGWRAMADGMRASSRPGTFSEADFDRYREAWSRPGAITAMINWYRALVREGPPTPEDARIRVPTRILWGANDRFIERRAAADSLALCDRGELEMVEGATHWLQHEEPELVNRRLIEFLSGDAPPRG</sequence>
<dbReference type="InterPro" id="IPR000639">
    <property type="entry name" value="Epox_hydrolase-like"/>
</dbReference>
<dbReference type="PRINTS" id="PR00111">
    <property type="entry name" value="ABHYDROLASE"/>
</dbReference>
<dbReference type="KEGG" id="agv:OJF2_45170"/>
<evidence type="ECO:0000313" key="3">
    <source>
        <dbReference type="EMBL" id="QEH35960.1"/>
    </source>
</evidence>
<dbReference type="PANTHER" id="PTHR43329">
    <property type="entry name" value="EPOXIDE HYDROLASE"/>
    <property type="match status" value="1"/>
</dbReference>
<dbReference type="EC" id="3.3.2.10" evidence="3"/>
<evidence type="ECO:0000256" key="1">
    <source>
        <dbReference type="ARBA" id="ARBA00022801"/>
    </source>
</evidence>
<gene>
    <name evidence="3" type="ORF">OJF2_45170</name>
</gene>
<dbReference type="Proteomes" id="UP000324233">
    <property type="component" value="Chromosome"/>
</dbReference>
<dbReference type="AlphaFoldDB" id="A0A5B9W7R3"/>